<dbReference type="Proteomes" id="UP000275281">
    <property type="component" value="Unassembled WGS sequence"/>
</dbReference>
<dbReference type="PANTHER" id="PTHR43283">
    <property type="entry name" value="BETA-LACTAMASE-RELATED"/>
    <property type="match status" value="1"/>
</dbReference>
<dbReference type="AlphaFoldDB" id="A0A3N5XY36"/>
<keyword evidence="1" id="KW-0732">Signal</keyword>
<organism evidence="3 4">
    <name type="scientific">Alteromonas sediminis</name>
    <dbReference type="NCBI Taxonomy" id="2259342"/>
    <lineage>
        <taxon>Bacteria</taxon>
        <taxon>Pseudomonadati</taxon>
        <taxon>Pseudomonadota</taxon>
        <taxon>Gammaproteobacteria</taxon>
        <taxon>Alteromonadales</taxon>
        <taxon>Alteromonadaceae</taxon>
        <taxon>Alteromonas/Salinimonas group</taxon>
        <taxon>Alteromonas</taxon>
    </lineage>
</organism>
<dbReference type="InterPro" id="IPR050789">
    <property type="entry name" value="Diverse_Enzym_Activities"/>
</dbReference>
<dbReference type="Pfam" id="PF00144">
    <property type="entry name" value="Beta-lactamase"/>
    <property type="match status" value="1"/>
</dbReference>
<reference evidence="3 4" key="1">
    <citation type="submission" date="2018-11" db="EMBL/GenBank/DDBJ databases">
        <authorList>
            <person name="Ye M.-Q."/>
            <person name="Du Z.-J."/>
        </authorList>
    </citation>
    <scope>NUCLEOTIDE SEQUENCE [LARGE SCALE GENOMIC DNA]</scope>
    <source>
        <strain evidence="3 4">U0105</strain>
    </source>
</reference>
<keyword evidence="4" id="KW-1185">Reference proteome</keyword>
<dbReference type="OrthoDB" id="9799367at2"/>
<dbReference type="InterPro" id="IPR012338">
    <property type="entry name" value="Beta-lactam/transpept-like"/>
</dbReference>
<dbReference type="GO" id="GO:0016787">
    <property type="term" value="F:hydrolase activity"/>
    <property type="evidence" value="ECO:0007669"/>
    <property type="project" value="UniProtKB-KW"/>
</dbReference>
<sequence length="389" mass="42566">MKKYVACTALCSLLLLPVKAIAAQCNRIWLSPDLPGAEHSIAQFERAFAKQKFGYSMVKQRMQLFRVPGVSVAYVKGDHVLWAKSYGVLQQGSEQCVEIDTVFSVASISKVVASMMTLLLTQQRTLGLDTDVNSYLKSWKVEGTSLSRTNPVTLRHIMSHTAGFNVHGFSDFQPNETLPNTVQILKGLAPAKNSPINLIYEPGKVYSYSGGGTTVMQLVIEDVMHMSFEQAADKLLFHPLGMDNSSFETPAEKLSDKVAKAHDRFGQTTALPRGWESMPEKAASGLWTNAYDLGLLMAELLRAFNASTTTLFEPEVIRAMMTKQANSKHGLGPILDGETFYHGGANDSYRALFHGNLSTSSGFIILANSASADSLIDEIQDAMKAMGNH</sequence>
<dbReference type="Gene3D" id="3.40.710.10">
    <property type="entry name" value="DD-peptidase/beta-lactamase superfamily"/>
    <property type="match status" value="1"/>
</dbReference>
<feature type="domain" description="Beta-lactamase-related" evidence="2">
    <location>
        <begin position="57"/>
        <end position="371"/>
    </location>
</feature>
<protein>
    <submittedName>
        <fullName evidence="3">Class A beta-lactamase-related serine hydrolase</fullName>
    </submittedName>
</protein>
<accession>A0A3N5XY36</accession>
<dbReference type="RefSeq" id="WP_124028433.1">
    <property type="nucleotide sequence ID" value="NZ_JBHRSN010000007.1"/>
</dbReference>
<dbReference type="EMBL" id="RPOK01000004">
    <property type="protein sequence ID" value="RPJ65802.1"/>
    <property type="molecule type" value="Genomic_DNA"/>
</dbReference>
<proteinExistence type="predicted"/>
<comment type="caution">
    <text evidence="3">The sequence shown here is derived from an EMBL/GenBank/DDBJ whole genome shotgun (WGS) entry which is preliminary data.</text>
</comment>
<keyword evidence="3" id="KW-0378">Hydrolase</keyword>
<name>A0A3N5XY36_9ALTE</name>
<evidence type="ECO:0000259" key="2">
    <source>
        <dbReference type="Pfam" id="PF00144"/>
    </source>
</evidence>
<dbReference type="InterPro" id="IPR001466">
    <property type="entry name" value="Beta-lactam-related"/>
</dbReference>
<evidence type="ECO:0000313" key="3">
    <source>
        <dbReference type="EMBL" id="RPJ65802.1"/>
    </source>
</evidence>
<feature type="chain" id="PRO_5018335779" evidence="1">
    <location>
        <begin position="23"/>
        <end position="389"/>
    </location>
</feature>
<evidence type="ECO:0000313" key="4">
    <source>
        <dbReference type="Proteomes" id="UP000275281"/>
    </source>
</evidence>
<feature type="signal peptide" evidence="1">
    <location>
        <begin position="1"/>
        <end position="22"/>
    </location>
</feature>
<evidence type="ECO:0000256" key="1">
    <source>
        <dbReference type="SAM" id="SignalP"/>
    </source>
</evidence>
<dbReference type="SUPFAM" id="SSF56601">
    <property type="entry name" value="beta-lactamase/transpeptidase-like"/>
    <property type="match status" value="1"/>
</dbReference>
<gene>
    <name evidence="3" type="ORF">DRW07_13390</name>
</gene>